<evidence type="ECO:0000313" key="2">
    <source>
        <dbReference type="Proteomes" id="UP000315440"/>
    </source>
</evidence>
<organism evidence="1 2">
    <name type="scientific">Pseudobythopirellula maris</name>
    <dbReference type="NCBI Taxonomy" id="2527991"/>
    <lineage>
        <taxon>Bacteria</taxon>
        <taxon>Pseudomonadati</taxon>
        <taxon>Planctomycetota</taxon>
        <taxon>Planctomycetia</taxon>
        <taxon>Pirellulales</taxon>
        <taxon>Lacipirellulaceae</taxon>
        <taxon>Pseudobythopirellula</taxon>
    </lineage>
</organism>
<evidence type="ECO:0000313" key="1">
    <source>
        <dbReference type="EMBL" id="TWT87631.1"/>
    </source>
</evidence>
<name>A0A5C5ZLE1_9BACT</name>
<gene>
    <name evidence="1" type="ORF">Mal64_31730</name>
</gene>
<comment type="caution">
    <text evidence="1">The sequence shown here is derived from an EMBL/GenBank/DDBJ whole genome shotgun (WGS) entry which is preliminary data.</text>
</comment>
<dbReference type="Proteomes" id="UP000315440">
    <property type="component" value="Unassembled WGS sequence"/>
</dbReference>
<keyword evidence="2" id="KW-1185">Reference proteome</keyword>
<dbReference type="EMBL" id="SJPQ01000003">
    <property type="protein sequence ID" value="TWT87631.1"/>
    <property type="molecule type" value="Genomic_DNA"/>
</dbReference>
<dbReference type="OrthoDB" id="229095at2"/>
<reference evidence="1 2" key="1">
    <citation type="submission" date="2019-02" db="EMBL/GenBank/DDBJ databases">
        <title>Deep-cultivation of Planctomycetes and their phenomic and genomic characterization uncovers novel biology.</title>
        <authorList>
            <person name="Wiegand S."/>
            <person name="Jogler M."/>
            <person name="Boedeker C."/>
            <person name="Pinto D."/>
            <person name="Vollmers J."/>
            <person name="Rivas-Marin E."/>
            <person name="Kohn T."/>
            <person name="Peeters S.H."/>
            <person name="Heuer A."/>
            <person name="Rast P."/>
            <person name="Oberbeckmann S."/>
            <person name="Bunk B."/>
            <person name="Jeske O."/>
            <person name="Meyerdierks A."/>
            <person name="Storesund J.E."/>
            <person name="Kallscheuer N."/>
            <person name="Luecker S."/>
            <person name="Lage O.M."/>
            <person name="Pohl T."/>
            <person name="Merkel B.J."/>
            <person name="Hornburger P."/>
            <person name="Mueller R.-W."/>
            <person name="Bruemmer F."/>
            <person name="Labrenz M."/>
            <person name="Spormann A.M."/>
            <person name="Op Den Camp H."/>
            <person name="Overmann J."/>
            <person name="Amann R."/>
            <person name="Jetten M.S.M."/>
            <person name="Mascher T."/>
            <person name="Medema M.H."/>
            <person name="Devos D.P."/>
            <person name="Kaster A.-K."/>
            <person name="Ovreas L."/>
            <person name="Rohde M."/>
            <person name="Galperin M.Y."/>
            <person name="Jogler C."/>
        </authorList>
    </citation>
    <scope>NUCLEOTIDE SEQUENCE [LARGE SCALE GENOMIC DNA]</scope>
    <source>
        <strain evidence="1 2">Mal64</strain>
    </source>
</reference>
<accession>A0A5C5ZLE1</accession>
<proteinExistence type="predicted"/>
<protein>
    <submittedName>
        <fullName evidence="1">Uncharacterized protein</fullName>
    </submittedName>
</protein>
<sequence>MATSPPRDGPIADDGRTLWASPTTGGPIRAEPLLPGCQIVLWFQPQAMSESPAGRRMLDALGPGLLGFLDALVGERRLDEVETLLVGVRPADAYGEFEATSRATFADAIEPELNAWPQQRAESLRAEADNEPLLGRELERLLMASDRDRCLTLLVEAGFLRGDGAALLRGELAPLGDALNMEIADDLRAASLSLHFDDRFYWELRLVAGDRTESQVRRDTAERVAAAPAEIGSLVDSGDWSRYARPLVTRFPAMAETAARYARFGVDGRVAVANGYLPPAAGHNLLLAARVASAERSAAGAESAASRPVLSLEQRLAGPVRMAVEREPLESALRVLADAVDAPVLIVGRDLQLKGVTRNQSVTLRADGLPAEAVLVELLRMANPDPLAAGPADPRQQLVHLLRDGAIVITTRDAARERGEPLPAVYRAAP</sequence>
<dbReference type="RefSeq" id="WP_146401939.1">
    <property type="nucleotide sequence ID" value="NZ_SJPQ01000003.1"/>
</dbReference>
<dbReference type="AlphaFoldDB" id="A0A5C5ZLE1"/>